<organism evidence="1 2">
    <name type="scientific">Rhynchosporium secalis</name>
    <name type="common">Barley scald fungus</name>
    <dbReference type="NCBI Taxonomy" id="38038"/>
    <lineage>
        <taxon>Eukaryota</taxon>
        <taxon>Fungi</taxon>
        <taxon>Dikarya</taxon>
        <taxon>Ascomycota</taxon>
        <taxon>Pezizomycotina</taxon>
        <taxon>Leotiomycetes</taxon>
        <taxon>Helotiales</taxon>
        <taxon>Ploettnerulaceae</taxon>
        <taxon>Rhynchosporium</taxon>
    </lineage>
</organism>
<evidence type="ECO:0000313" key="2">
    <source>
        <dbReference type="Proteomes" id="UP000177625"/>
    </source>
</evidence>
<keyword evidence="2" id="KW-1185">Reference proteome</keyword>
<accession>A0A1E1MRM4</accession>
<gene>
    <name evidence="1" type="ORF">RSE6_12944</name>
</gene>
<dbReference type="AlphaFoldDB" id="A0A1E1MRM4"/>
<sequence>MRSHLAQVAVVMLIEKRDIGWFMADDSRVILEEPREDLALLSRSRGLKVQYLSLRDPNASSISQLLLQ</sequence>
<evidence type="ECO:0000313" key="1">
    <source>
        <dbReference type="EMBL" id="CZT51754.1"/>
    </source>
</evidence>
<name>A0A1E1MRM4_RHYSE</name>
<dbReference type="Proteomes" id="UP000177625">
    <property type="component" value="Unassembled WGS sequence"/>
</dbReference>
<dbReference type="EMBL" id="FJVC01000507">
    <property type="protein sequence ID" value="CZT51754.1"/>
    <property type="molecule type" value="Genomic_DNA"/>
</dbReference>
<proteinExistence type="predicted"/>
<protein>
    <submittedName>
        <fullName evidence="1">Uncharacterized protein</fullName>
    </submittedName>
</protein>
<reference evidence="2" key="1">
    <citation type="submission" date="2016-03" db="EMBL/GenBank/DDBJ databases">
        <authorList>
            <person name="Guldener U."/>
        </authorList>
    </citation>
    <scope>NUCLEOTIDE SEQUENCE [LARGE SCALE GENOMIC DNA]</scope>
</reference>